<accession>A0ABR1SAG3</accession>
<dbReference type="PANTHER" id="PTHR23090:SF9">
    <property type="entry name" value="GLUTAMINE-DEPENDENT NAD(+) SYNTHETASE"/>
    <property type="match status" value="1"/>
</dbReference>
<comment type="caution">
    <text evidence="2">The sequence shown here is derived from an EMBL/GenBank/DDBJ whole genome shotgun (WGS) entry which is preliminary data.</text>
</comment>
<gene>
    <name evidence="2" type="ORF">PG991_005876</name>
</gene>
<dbReference type="InterPro" id="IPR036526">
    <property type="entry name" value="C-N_Hydrolase_sf"/>
</dbReference>
<dbReference type="InterPro" id="IPR003694">
    <property type="entry name" value="NAD_synthase"/>
</dbReference>
<keyword evidence="1" id="KW-0436">Ligase</keyword>
<protein>
    <submittedName>
        <fullName evidence="2">NAD+ synthase (Glutamine-hydrolyzing)</fullName>
    </submittedName>
</protein>
<dbReference type="EMBL" id="JAQQWI010000007">
    <property type="protein sequence ID" value="KAK8028820.1"/>
    <property type="molecule type" value="Genomic_DNA"/>
</dbReference>
<proteinExistence type="predicted"/>
<sequence>MSFLTVAAATDKFAKDKGPTVRTGPELEIPGYGALDRHIGNFDVPIEIMSDWKLIVETKGATFAHFWEVLADTISDEVCKDMFIELGMGCRHRNIRYNCRVLCTYKRVLFTRPKMSLANDGPYREARHFTAWANPLQMETYYLEEVVEKATVLAWFWLAENIGARHLSVPIDQAVQASMAIINEALRFTPKYTVEGGTHSENLALQTSKHGLALLSWFSPVPPGLDLKERRETLPEMGDENLGPADLGGTPYRNPSAELLPLSTGVQDDESESEMGITYRTVYFWALAKSRETWSLIAEKVMRFFRNVRHIYAINRHMAKIITPSVHTSAYDPDDNRHDLRPFLYNVN</sequence>
<evidence type="ECO:0000313" key="3">
    <source>
        <dbReference type="Proteomes" id="UP001396898"/>
    </source>
</evidence>
<reference evidence="2 3" key="1">
    <citation type="submission" date="2023-01" db="EMBL/GenBank/DDBJ databases">
        <title>Analysis of 21 Apiospora genomes using comparative genomics revels a genus with tremendous synthesis potential of carbohydrate active enzymes and secondary metabolites.</title>
        <authorList>
            <person name="Sorensen T."/>
        </authorList>
    </citation>
    <scope>NUCLEOTIDE SEQUENCE [LARGE SCALE GENOMIC DNA]</scope>
    <source>
        <strain evidence="2 3">CBS 20057</strain>
    </source>
</reference>
<evidence type="ECO:0000313" key="2">
    <source>
        <dbReference type="EMBL" id="KAK8028820.1"/>
    </source>
</evidence>
<dbReference type="Proteomes" id="UP001396898">
    <property type="component" value="Unassembled WGS sequence"/>
</dbReference>
<name>A0ABR1SAG3_9PEZI</name>
<dbReference type="InterPro" id="IPR014729">
    <property type="entry name" value="Rossmann-like_a/b/a_fold"/>
</dbReference>
<evidence type="ECO:0000256" key="1">
    <source>
        <dbReference type="ARBA" id="ARBA00022598"/>
    </source>
</evidence>
<organism evidence="2 3">
    <name type="scientific">Apiospora marii</name>
    <dbReference type="NCBI Taxonomy" id="335849"/>
    <lineage>
        <taxon>Eukaryota</taxon>
        <taxon>Fungi</taxon>
        <taxon>Dikarya</taxon>
        <taxon>Ascomycota</taxon>
        <taxon>Pezizomycotina</taxon>
        <taxon>Sordariomycetes</taxon>
        <taxon>Xylariomycetidae</taxon>
        <taxon>Amphisphaeriales</taxon>
        <taxon>Apiosporaceae</taxon>
        <taxon>Apiospora</taxon>
    </lineage>
</organism>
<dbReference type="Gene3D" id="3.60.110.10">
    <property type="entry name" value="Carbon-nitrogen hydrolase"/>
    <property type="match status" value="1"/>
</dbReference>
<keyword evidence="3" id="KW-1185">Reference proteome</keyword>
<dbReference type="PANTHER" id="PTHR23090">
    <property type="entry name" value="NH 3 /GLUTAMINE-DEPENDENT NAD + SYNTHETASE"/>
    <property type="match status" value="1"/>
</dbReference>
<dbReference type="SUPFAM" id="SSF56317">
    <property type="entry name" value="Carbon-nitrogen hydrolase"/>
    <property type="match status" value="1"/>
</dbReference>
<dbReference type="Gene3D" id="3.40.50.620">
    <property type="entry name" value="HUPs"/>
    <property type="match status" value="1"/>
</dbReference>